<feature type="signal peptide" evidence="1">
    <location>
        <begin position="1"/>
        <end position="21"/>
    </location>
</feature>
<feature type="chain" id="PRO_5016259652" description="Fibronectin type-III domain-containing protein" evidence="1">
    <location>
        <begin position="22"/>
        <end position="234"/>
    </location>
</feature>
<comment type="caution">
    <text evidence="2">The sequence shown here is derived from an EMBL/GenBank/DDBJ whole genome shotgun (WGS) entry which is preliminary data.</text>
</comment>
<evidence type="ECO:0008006" key="4">
    <source>
        <dbReference type="Google" id="ProtNLM"/>
    </source>
</evidence>
<name>A0A327R7Z1_9FLAO</name>
<gene>
    <name evidence="2" type="ORF">LV92_02017</name>
</gene>
<accession>A0A327R7Z1</accession>
<reference evidence="2 3" key="1">
    <citation type="submission" date="2018-06" db="EMBL/GenBank/DDBJ databases">
        <title>Genomic Encyclopedia of Archaeal and Bacterial Type Strains, Phase II (KMG-II): from individual species to whole genera.</title>
        <authorList>
            <person name="Goeker M."/>
        </authorList>
    </citation>
    <scope>NUCLEOTIDE SEQUENCE [LARGE SCALE GENOMIC DNA]</scope>
    <source>
        <strain evidence="2 3">DSM 23522</strain>
    </source>
</reference>
<dbReference type="EMBL" id="QLLN01000003">
    <property type="protein sequence ID" value="RAJ12781.1"/>
    <property type="molecule type" value="Genomic_DNA"/>
</dbReference>
<proteinExistence type="predicted"/>
<keyword evidence="1" id="KW-0732">Signal</keyword>
<dbReference type="Proteomes" id="UP000249696">
    <property type="component" value="Unassembled WGS sequence"/>
</dbReference>
<dbReference type="AlphaFoldDB" id="A0A327R7Z1"/>
<keyword evidence="3" id="KW-1185">Reference proteome</keyword>
<evidence type="ECO:0000313" key="2">
    <source>
        <dbReference type="EMBL" id="RAJ12781.1"/>
    </source>
</evidence>
<protein>
    <recommendedName>
        <fullName evidence="4">Fibronectin type-III domain-containing protein</fullName>
    </recommendedName>
</protein>
<sequence length="234" mass="25190">MKMTKSIIINAILVLSSLLFSCSGGSDSAKEPIVKEVNPPTKAIGILPVNGEPCSDYEAVSGNDAQVSISFSWQEAEYAQNYELVVNEGGNEVFRNIFNALVAKVTLNRGKVYTWNIISKNSDGQTNSDSMSFAAPGTPVGNYVPYAAEIAIIFDVTTADLNTSWIGKDEDGDVLTYDVVVKEEGETIAEFTDLTVDTLDPIATSPNMLYTVQVISKDVSGNYSISEFSAISPE</sequence>
<organism evidence="2 3">
    <name type="scientific">Arenibacter echinorum</name>
    <dbReference type="NCBI Taxonomy" id="440515"/>
    <lineage>
        <taxon>Bacteria</taxon>
        <taxon>Pseudomonadati</taxon>
        <taxon>Bacteroidota</taxon>
        <taxon>Flavobacteriia</taxon>
        <taxon>Flavobacteriales</taxon>
        <taxon>Flavobacteriaceae</taxon>
        <taxon>Arenibacter</taxon>
    </lineage>
</organism>
<evidence type="ECO:0000256" key="1">
    <source>
        <dbReference type="SAM" id="SignalP"/>
    </source>
</evidence>
<dbReference type="PROSITE" id="PS51257">
    <property type="entry name" value="PROKAR_LIPOPROTEIN"/>
    <property type="match status" value="1"/>
</dbReference>
<evidence type="ECO:0000313" key="3">
    <source>
        <dbReference type="Proteomes" id="UP000249696"/>
    </source>
</evidence>